<organism evidence="2 3">
    <name type="scientific">Actinoallomurus vinaceus</name>
    <dbReference type="NCBI Taxonomy" id="1080074"/>
    <lineage>
        <taxon>Bacteria</taxon>
        <taxon>Bacillati</taxon>
        <taxon>Actinomycetota</taxon>
        <taxon>Actinomycetes</taxon>
        <taxon>Streptosporangiales</taxon>
        <taxon>Thermomonosporaceae</taxon>
        <taxon>Actinoallomurus</taxon>
    </lineage>
</organism>
<sequence>MGTHPTIYYPCQQPNWRRGHMQGRIVRIPELPSSTSGRRRIIEDRVTWVPVDAGAGVGSRRSTGPDQSQSERRPDVACVEKDHVTYEG</sequence>
<feature type="compositionally biased region" description="Basic and acidic residues" evidence="1">
    <location>
        <begin position="69"/>
        <end position="88"/>
    </location>
</feature>
<proteinExistence type="predicted"/>
<accession>A0ABP8UAP8</accession>
<protein>
    <submittedName>
        <fullName evidence="2">Uncharacterized protein</fullName>
    </submittedName>
</protein>
<evidence type="ECO:0000313" key="2">
    <source>
        <dbReference type="EMBL" id="GAA4627852.1"/>
    </source>
</evidence>
<comment type="caution">
    <text evidence="2">The sequence shown here is derived from an EMBL/GenBank/DDBJ whole genome shotgun (WGS) entry which is preliminary data.</text>
</comment>
<evidence type="ECO:0000256" key="1">
    <source>
        <dbReference type="SAM" id="MobiDB-lite"/>
    </source>
</evidence>
<feature type="region of interest" description="Disordered" evidence="1">
    <location>
        <begin position="53"/>
        <end position="88"/>
    </location>
</feature>
<gene>
    <name evidence="2" type="ORF">GCM10023196_041780</name>
</gene>
<reference evidence="3" key="1">
    <citation type="journal article" date="2019" name="Int. J. Syst. Evol. Microbiol.">
        <title>The Global Catalogue of Microorganisms (GCM) 10K type strain sequencing project: providing services to taxonomists for standard genome sequencing and annotation.</title>
        <authorList>
            <consortium name="The Broad Institute Genomics Platform"/>
            <consortium name="The Broad Institute Genome Sequencing Center for Infectious Disease"/>
            <person name="Wu L."/>
            <person name="Ma J."/>
        </authorList>
    </citation>
    <scope>NUCLEOTIDE SEQUENCE [LARGE SCALE GENOMIC DNA]</scope>
    <source>
        <strain evidence="3">JCM 17939</strain>
    </source>
</reference>
<evidence type="ECO:0000313" key="3">
    <source>
        <dbReference type="Proteomes" id="UP001501442"/>
    </source>
</evidence>
<name>A0ABP8UAP8_9ACTN</name>
<keyword evidence="3" id="KW-1185">Reference proteome</keyword>
<dbReference type="EMBL" id="BAABHK010000005">
    <property type="protein sequence ID" value="GAA4627852.1"/>
    <property type="molecule type" value="Genomic_DNA"/>
</dbReference>
<dbReference type="Proteomes" id="UP001501442">
    <property type="component" value="Unassembled WGS sequence"/>
</dbReference>